<feature type="signal peptide" evidence="1">
    <location>
        <begin position="1"/>
        <end position="37"/>
    </location>
</feature>
<evidence type="ECO:0000256" key="1">
    <source>
        <dbReference type="SAM" id="SignalP"/>
    </source>
</evidence>
<proteinExistence type="predicted"/>
<gene>
    <name evidence="2" type="ORF">A2660_00805</name>
</gene>
<keyword evidence="1" id="KW-0732">Signal</keyword>
<dbReference type="EMBL" id="MFEJ01000003">
    <property type="protein sequence ID" value="OGE80634.1"/>
    <property type="molecule type" value="Genomic_DNA"/>
</dbReference>
<dbReference type="PROSITE" id="PS51257">
    <property type="entry name" value="PROKAR_LIPOPROTEIN"/>
    <property type="match status" value="1"/>
</dbReference>
<protein>
    <submittedName>
        <fullName evidence="2">Uncharacterized protein</fullName>
    </submittedName>
</protein>
<accession>A0A1F5NSU1</accession>
<organism evidence="2 3">
    <name type="scientific">Candidatus Doudnabacteria bacterium RIFCSPHIGHO2_01_FULL_45_18</name>
    <dbReference type="NCBI Taxonomy" id="1817823"/>
    <lineage>
        <taxon>Bacteria</taxon>
        <taxon>Candidatus Doudnaibacteriota</taxon>
    </lineage>
</organism>
<reference evidence="2 3" key="1">
    <citation type="journal article" date="2016" name="Nat. Commun.">
        <title>Thousands of microbial genomes shed light on interconnected biogeochemical processes in an aquifer system.</title>
        <authorList>
            <person name="Anantharaman K."/>
            <person name="Brown C.T."/>
            <person name="Hug L.A."/>
            <person name="Sharon I."/>
            <person name="Castelle C.J."/>
            <person name="Probst A.J."/>
            <person name="Thomas B.C."/>
            <person name="Singh A."/>
            <person name="Wilkins M.J."/>
            <person name="Karaoz U."/>
            <person name="Brodie E.L."/>
            <person name="Williams K.H."/>
            <person name="Hubbard S.S."/>
            <person name="Banfield J.F."/>
        </authorList>
    </citation>
    <scope>NUCLEOTIDE SEQUENCE [LARGE SCALE GENOMIC DNA]</scope>
</reference>
<evidence type="ECO:0000313" key="3">
    <source>
        <dbReference type="Proteomes" id="UP000176233"/>
    </source>
</evidence>
<dbReference type="AlphaFoldDB" id="A0A1F5NSU1"/>
<name>A0A1F5NSU1_9BACT</name>
<evidence type="ECO:0000313" key="2">
    <source>
        <dbReference type="EMBL" id="OGE80634.1"/>
    </source>
</evidence>
<comment type="caution">
    <text evidence="2">The sequence shown here is derived from an EMBL/GenBank/DDBJ whole genome shotgun (WGS) entry which is preliminary data.</text>
</comment>
<dbReference type="Proteomes" id="UP000176233">
    <property type="component" value="Unassembled WGS sequence"/>
</dbReference>
<feature type="chain" id="PRO_5009520185" evidence="1">
    <location>
        <begin position="38"/>
        <end position="248"/>
    </location>
</feature>
<sequence length="248" mass="27989">MVVTEPKFQVQRRTTVRIKTFASVLFSVVLFACIAFAADKYTTVIIREEVKVRALTGRNLPEFVRQAVEMLPSEVGITADYVAVITDLKGFLDAFRKAFPDSLVDNMPAGFACFFDYTRPTVKAEGPGMASMCSLETKKNEPRMIFVLLNRSMLFDQQGKRKSKESLEGDLLLRASLLEAQWNELRLSRRNAIGPLRELALGLIRLSADSRVQGEILAQQWTPRLFDEKAEAESRDDFRNALSATGKW</sequence>